<dbReference type="EMBL" id="AGNL01004086">
    <property type="protein sequence ID" value="EJK73937.1"/>
    <property type="molecule type" value="Genomic_DNA"/>
</dbReference>
<dbReference type="Proteomes" id="UP000266841">
    <property type="component" value="Unassembled WGS sequence"/>
</dbReference>
<name>K0TNX4_THAOC</name>
<evidence type="ECO:0000313" key="3">
    <source>
        <dbReference type="Proteomes" id="UP000266841"/>
    </source>
</evidence>
<reference evidence="2 3" key="1">
    <citation type="journal article" date="2012" name="Genome Biol.">
        <title>Genome and low-iron response of an oceanic diatom adapted to chronic iron limitation.</title>
        <authorList>
            <person name="Lommer M."/>
            <person name="Specht M."/>
            <person name="Roy A.S."/>
            <person name="Kraemer L."/>
            <person name="Andreson R."/>
            <person name="Gutowska M.A."/>
            <person name="Wolf J."/>
            <person name="Bergner S.V."/>
            <person name="Schilhabel M.B."/>
            <person name="Klostermeier U.C."/>
            <person name="Beiko R.G."/>
            <person name="Rosenstiel P."/>
            <person name="Hippler M."/>
            <person name="Laroche J."/>
        </authorList>
    </citation>
    <scope>NUCLEOTIDE SEQUENCE [LARGE SCALE GENOMIC DNA]</scope>
    <source>
        <strain evidence="2 3">CCMP1005</strain>
    </source>
</reference>
<feature type="region of interest" description="Disordered" evidence="1">
    <location>
        <begin position="161"/>
        <end position="201"/>
    </location>
</feature>
<accession>K0TNX4</accession>
<proteinExistence type="predicted"/>
<protein>
    <submittedName>
        <fullName evidence="2">Uncharacterized protein</fullName>
    </submittedName>
</protein>
<evidence type="ECO:0000313" key="2">
    <source>
        <dbReference type="EMBL" id="EJK73937.1"/>
    </source>
</evidence>
<gene>
    <name evidence="2" type="ORF">THAOC_04418</name>
</gene>
<sequence length="201" mass="21944">MHDPIPQMPSASQARPPTLLHCIANGWRVFCRLIVAWRLIFDGYSTACHHRAAAFRAAQLLGLPSVVNYTAASCQRRSAACMSEYCRKAARWSDSAAMRHALSSIVQSAREERGAKMSSLAGYITRPPGDSTPAASSVTRGFFDVDSDSIRADLMTCADPGRKRGRRADVSISRRTPSRGTAGPYGWAGRRTRGTAWEGRV</sequence>
<dbReference type="AlphaFoldDB" id="K0TNX4"/>
<keyword evidence="3" id="KW-1185">Reference proteome</keyword>
<evidence type="ECO:0000256" key="1">
    <source>
        <dbReference type="SAM" id="MobiDB-lite"/>
    </source>
</evidence>
<comment type="caution">
    <text evidence="2">The sequence shown here is derived from an EMBL/GenBank/DDBJ whole genome shotgun (WGS) entry which is preliminary data.</text>
</comment>
<organism evidence="2 3">
    <name type="scientific">Thalassiosira oceanica</name>
    <name type="common">Marine diatom</name>
    <dbReference type="NCBI Taxonomy" id="159749"/>
    <lineage>
        <taxon>Eukaryota</taxon>
        <taxon>Sar</taxon>
        <taxon>Stramenopiles</taxon>
        <taxon>Ochrophyta</taxon>
        <taxon>Bacillariophyta</taxon>
        <taxon>Coscinodiscophyceae</taxon>
        <taxon>Thalassiosirophycidae</taxon>
        <taxon>Thalassiosirales</taxon>
        <taxon>Thalassiosiraceae</taxon>
        <taxon>Thalassiosira</taxon>
    </lineage>
</organism>